<dbReference type="STRING" id="1382798.PK35_03855"/>
<dbReference type="PROSITE" id="PS00041">
    <property type="entry name" value="HTH_ARAC_FAMILY_1"/>
    <property type="match status" value="1"/>
</dbReference>
<dbReference type="GO" id="GO:0043565">
    <property type="term" value="F:sequence-specific DNA binding"/>
    <property type="evidence" value="ECO:0007669"/>
    <property type="project" value="InterPro"/>
</dbReference>
<keyword evidence="2" id="KW-0238">DNA-binding</keyword>
<dbReference type="InterPro" id="IPR020449">
    <property type="entry name" value="Tscrpt_reg_AraC-type_HTH"/>
</dbReference>
<dbReference type="PROSITE" id="PS01124">
    <property type="entry name" value="HTH_ARAC_FAMILY_2"/>
    <property type="match status" value="1"/>
</dbReference>
<dbReference type="Gene3D" id="1.10.10.60">
    <property type="entry name" value="Homeodomain-like"/>
    <property type="match status" value="2"/>
</dbReference>
<accession>A0A0D7W436</accession>
<protein>
    <submittedName>
        <fullName evidence="5">Cupin</fullName>
    </submittedName>
</protein>
<dbReference type="AlphaFoldDB" id="A0A0D7W436"/>
<evidence type="ECO:0000256" key="2">
    <source>
        <dbReference type="ARBA" id="ARBA00023125"/>
    </source>
</evidence>
<feature type="domain" description="HTH araC/xylS-type" evidence="4">
    <location>
        <begin position="180"/>
        <end position="279"/>
    </location>
</feature>
<dbReference type="Proteomes" id="UP000032361">
    <property type="component" value="Unassembled WGS sequence"/>
</dbReference>
<evidence type="ECO:0000256" key="1">
    <source>
        <dbReference type="ARBA" id="ARBA00023015"/>
    </source>
</evidence>
<dbReference type="OrthoDB" id="1410704at2"/>
<dbReference type="InterPro" id="IPR018062">
    <property type="entry name" value="HTH_AraC-typ_CS"/>
</dbReference>
<dbReference type="InterPro" id="IPR003313">
    <property type="entry name" value="AraC-bd"/>
</dbReference>
<dbReference type="InterPro" id="IPR009057">
    <property type="entry name" value="Homeodomain-like_sf"/>
</dbReference>
<dbReference type="PATRIC" id="fig|1382798.3.peg.1941"/>
<keyword evidence="1" id="KW-0805">Transcription regulation</keyword>
<dbReference type="EMBL" id="JTDV01000002">
    <property type="protein sequence ID" value="KJD33885.1"/>
    <property type="molecule type" value="Genomic_DNA"/>
</dbReference>
<dbReference type="GO" id="GO:0003700">
    <property type="term" value="F:DNA-binding transcription factor activity"/>
    <property type="evidence" value="ECO:0007669"/>
    <property type="project" value="InterPro"/>
</dbReference>
<evidence type="ECO:0000256" key="3">
    <source>
        <dbReference type="ARBA" id="ARBA00023163"/>
    </source>
</evidence>
<dbReference type="Pfam" id="PF02311">
    <property type="entry name" value="AraC_binding"/>
    <property type="match status" value="1"/>
</dbReference>
<dbReference type="PANTHER" id="PTHR43280:SF34">
    <property type="entry name" value="ARAC-FAMILY TRANSCRIPTIONAL REGULATOR"/>
    <property type="match status" value="1"/>
</dbReference>
<dbReference type="InterPro" id="IPR014710">
    <property type="entry name" value="RmlC-like_jellyroll"/>
</dbReference>
<dbReference type="Gene3D" id="2.60.120.10">
    <property type="entry name" value="Jelly Rolls"/>
    <property type="match status" value="1"/>
</dbReference>
<dbReference type="SUPFAM" id="SSF46689">
    <property type="entry name" value="Homeodomain-like"/>
    <property type="match status" value="2"/>
</dbReference>
<dbReference type="PANTHER" id="PTHR43280">
    <property type="entry name" value="ARAC-FAMILY TRANSCRIPTIONAL REGULATOR"/>
    <property type="match status" value="1"/>
</dbReference>
<organism evidence="5 6">
    <name type="scientific">Neotamlana nanhaiensis</name>
    <dbReference type="NCBI Taxonomy" id="1382798"/>
    <lineage>
        <taxon>Bacteria</taxon>
        <taxon>Pseudomonadati</taxon>
        <taxon>Bacteroidota</taxon>
        <taxon>Flavobacteriia</taxon>
        <taxon>Flavobacteriales</taxon>
        <taxon>Flavobacteriaceae</taxon>
        <taxon>Neotamlana</taxon>
    </lineage>
</organism>
<keyword evidence="3" id="KW-0804">Transcription</keyword>
<sequence length="281" mass="32925">MKVLPFKIPKPENEALVYQEERENVLYNQLHQHSEIQISYVEKGAGTLIVGDTINDFYPGDILVLGGDVPHVFRTDTSFSELTVVYTLFFDRNSFGKDFFDLPDLEGCNTFFNESENGMKILTHKKKLVKQFLKLKVQNKVERISTLLKIIDLITKAERTALSSFVYKKKYTDDEGKRMKDVFNYAMENYMEIITLEEISQIANMSKNAFCRYFKKRTNKTFFQFLIEIRIENACKMIYNNPDYSISSISELCGFQNTANFNRKFKEIKGLTPSHYRLQRF</sequence>
<gene>
    <name evidence="5" type="ORF">PK35_03855</name>
</gene>
<dbReference type="Pfam" id="PF12833">
    <property type="entry name" value="HTH_18"/>
    <property type="match status" value="1"/>
</dbReference>
<evidence type="ECO:0000313" key="6">
    <source>
        <dbReference type="Proteomes" id="UP000032361"/>
    </source>
</evidence>
<proteinExistence type="predicted"/>
<dbReference type="InterPro" id="IPR011051">
    <property type="entry name" value="RmlC_Cupin_sf"/>
</dbReference>
<dbReference type="SUPFAM" id="SSF51182">
    <property type="entry name" value="RmlC-like cupins"/>
    <property type="match status" value="1"/>
</dbReference>
<reference evidence="5 6" key="1">
    <citation type="journal article" date="2015" name="Antonie Van Leeuwenhoek">
        <title>Tamlana nanhaiensis sp. nov., isolated from surface seawater collected from the South China Sea.</title>
        <authorList>
            <person name="Liu X."/>
            <person name="Lai Q."/>
            <person name="Du Y."/>
            <person name="Li G."/>
            <person name="Sun F."/>
            <person name="Shao Z."/>
        </authorList>
    </citation>
    <scope>NUCLEOTIDE SEQUENCE [LARGE SCALE GENOMIC DNA]</scope>
    <source>
        <strain evidence="5 6">FHC16</strain>
    </source>
</reference>
<dbReference type="InterPro" id="IPR018060">
    <property type="entry name" value="HTH_AraC"/>
</dbReference>
<evidence type="ECO:0000259" key="4">
    <source>
        <dbReference type="PROSITE" id="PS01124"/>
    </source>
</evidence>
<comment type="caution">
    <text evidence="5">The sequence shown here is derived from an EMBL/GenBank/DDBJ whole genome shotgun (WGS) entry which is preliminary data.</text>
</comment>
<dbReference type="SMART" id="SM00342">
    <property type="entry name" value="HTH_ARAC"/>
    <property type="match status" value="1"/>
</dbReference>
<dbReference type="PRINTS" id="PR00032">
    <property type="entry name" value="HTHARAC"/>
</dbReference>
<name>A0A0D7W436_9FLAO</name>
<dbReference type="RefSeq" id="WP_044625375.1">
    <property type="nucleotide sequence ID" value="NZ_JTDV01000002.1"/>
</dbReference>
<keyword evidence="6" id="KW-1185">Reference proteome</keyword>
<evidence type="ECO:0000313" key="5">
    <source>
        <dbReference type="EMBL" id="KJD33885.1"/>
    </source>
</evidence>